<dbReference type="PATRIC" id="fig|45074.5.peg.4525"/>
<gene>
    <name evidence="1" type="ORF">Lsan_4208</name>
</gene>
<name>A0A0W0YAZ8_9GAMM</name>
<dbReference type="AlphaFoldDB" id="A0A0W0YAZ8"/>
<accession>A0A0W0YAZ8</accession>
<evidence type="ECO:0000313" key="2">
    <source>
        <dbReference type="Proteomes" id="UP000054703"/>
    </source>
</evidence>
<dbReference type="Proteomes" id="UP000054703">
    <property type="component" value="Unassembled WGS sequence"/>
</dbReference>
<evidence type="ECO:0000313" key="1">
    <source>
        <dbReference type="EMBL" id="KTD53798.1"/>
    </source>
</evidence>
<sequence length="419" mass="48320">MQDIVNIAGGEKNNELYQEYLEFYRKKFPNHARILANISVFLSDASLIAKSLQNLEQEVKFLWDLENSNRNGLQALELRKPKQYCSFMDLLWPSPDEELTTNKTNNLLSKVLLYKEQKYGINLHETPTQRPVPSFIGFISKLEADEVLERNELWSEENKISPLFFHGKETHRLQFNLIISAVEQGILDIGGLSILELKTIFAKIKNTETNLPAWDLMIDTVAVGNNAKMRKDHPLLKRHIPTSITNAAEHNSPYIYVMDPYFFHSYLMTVASTNYPYLAQCIIEKFCKSAFKLNAIENSLGYENTSDGYPNLEEIPQSKRSVMHTLERQASSYNKAATHIVNSEHILQYQQAKEKGEQGCDVTDPIKLPLRNGEARSNGYIFRDTVGIVFYKKPYNGWQEYKKQREQQLDNLPIKSKVI</sequence>
<reference evidence="1 2" key="1">
    <citation type="submission" date="2015-11" db="EMBL/GenBank/DDBJ databases">
        <title>Genomic analysis of 38 Legionella species identifies large and diverse effector repertoires.</title>
        <authorList>
            <person name="Burstein D."/>
            <person name="Amaro F."/>
            <person name="Zusman T."/>
            <person name="Lifshitz Z."/>
            <person name="Cohen O."/>
            <person name="Gilbert J.A."/>
            <person name="Pupko T."/>
            <person name="Shuman H.A."/>
            <person name="Segal G."/>
        </authorList>
    </citation>
    <scope>NUCLEOTIDE SEQUENCE [LARGE SCALE GENOMIC DNA]</scope>
    <source>
        <strain evidence="1 2">SC-63-C7</strain>
    </source>
</reference>
<proteinExistence type="predicted"/>
<keyword evidence="2" id="KW-1185">Reference proteome</keyword>
<comment type="caution">
    <text evidence="1">The sequence shown here is derived from an EMBL/GenBank/DDBJ whole genome shotgun (WGS) entry which is preliminary data.</text>
</comment>
<protein>
    <submittedName>
        <fullName evidence="1">Uncharacterized protein</fullName>
    </submittedName>
</protein>
<dbReference type="RefSeq" id="WP_058516065.1">
    <property type="nucleotide sequence ID" value="NZ_CAAAIH010000008.1"/>
</dbReference>
<dbReference type="OrthoDB" id="5640271at2"/>
<organism evidence="1 2">
    <name type="scientific">Legionella santicrucis</name>
    <dbReference type="NCBI Taxonomy" id="45074"/>
    <lineage>
        <taxon>Bacteria</taxon>
        <taxon>Pseudomonadati</taxon>
        <taxon>Pseudomonadota</taxon>
        <taxon>Gammaproteobacteria</taxon>
        <taxon>Legionellales</taxon>
        <taxon>Legionellaceae</taxon>
        <taxon>Legionella</taxon>
    </lineage>
</organism>
<dbReference type="EMBL" id="LNYU01000091">
    <property type="protein sequence ID" value="KTD53798.1"/>
    <property type="molecule type" value="Genomic_DNA"/>
</dbReference>